<evidence type="ECO:0000313" key="1">
    <source>
        <dbReference type="EMBL" id="MFC3492775.1"/>
    </source>
</evidence>
<keyword evidence="2" id="KW-1185">Reference proteome</keyword>
<reference evidence="2" key="1">
    <citation type="journal article" date="2019" name="Int. J. Syst. Evol. Microbiol.">
        <title>The Global Catalogue of Microorganisms (GCM) 10K type strain sequencing project: providing services to taxonomists for standard genome sequencing and annotation.</title>
        <authorList>
            <consortium name="The Broad Institute Genomics Platform"/>
            <consortium name="The Broad Institute Genome Sequencing Center for Infectious Disease"/>
            <person name="Wu L."/>
            <person name="Ma J."/>
        </authorList>
    </citation>
    <scope>NUCLEOTIDE SEQUENCE [LARGE SCALE GENOMIC DNA]</scope>
    <source>
        <strain evidence="2">CGMCC 4.7396</strain>
    </source>
</reference>
<protein>
    <recommendedName>
        <fullName evidence="3">2'-5' RNA ligase family protein</fullName>
    </recommendedName>
</protein>
<evidence type="ECO:0000313" key="2">
    <source>
        <dbReference type="Proteomes" id="UP001595712"/>
    </source>
</evidence>
<evidence type="ECO:0008006" key="3">
    <source>
        <dbReference type="Google" id="ProtNLM"/>
    </source>
</evidence>
<dbReference type="EMBL" id="JBHRWO010000010">
    <property type="protein sequence ID" value="MFC3492775.1"/>
    <property type="molecule type" value="Genomic_DNA"/>
</dbReference>
<dbReference type="Gene3D" id="3.90.1140.10">
    <property type="entry name" value="Cyclic phosphodiesterase"/>
    <property type="match status" value="1"/>
</dbReference>
<comment type="caution">
    <text evidence="1">The sequence shown here is derived from an EMBL/GenBank/DDBJ whole genome shotgun (WGS) entry which is preliminary data.</text>
</comment>
<dbReference type="RefSeq" id="WP_387974013.1">
    <property type="nucleotide sequence ID" value="NZ_JBHRWO010000010.1"/>
</dbReference>
<accession>A0ABV7PW68</accession>
<dbReference type="Proteomes" id="UP001595712">
    <property type="component" value="Unassembled WGS sequence"/>
</dbReference>
<proteinExistence type="predicted"/>
<sequence length="232" mass="25530">MSFVQPDLPALRANYEVQWAEGKAAFTDGTFQVDPVPRDGVPRFGLSFVVRAEGPFADRIAAESEAIAARCRGTHLNYRPEDLHSTVRSVEGYQDTVPQAQIDHYLGQFKQAVEGLGPIEARFEGLGGSRGGLYVRGYPNATLLELRRRLRDARVPFGNLGPAGGDGDRYRDNAHVSLLVPRTAVPEPEVAAYVDARTTADFGSFTCAEVSLVVWRPDLRAANIEEIDRISW</sequence>
<organism evidence="1 2">
    <name type="scientific">Glycomyces rhizosphaerae</name>
    <dbReference type="NCBI Taxonomy" id="2054422"/>
    <lineage>
        <taxon>Bacteria</taxon>
        <taxon>Bacillati</taxon>
        <taxon>Actinomycetota</taxon>
        <taxon>Actinomycetes</taxon>
        <taxon>Glycomycetales</taxon>
        <taxon>Glycomycetaceae</taxon>
        <taxon>Glycomyces</taxon>
    </lineage>
</organism>
<gene>
    <name evidence="1" type="ORF">ACFO8M_09785</name>
</gene>
<name>A0ABV7PW68_9ACTN</name>